<evidence type="ECO:0000256" key="1">
    <source>
        <dbReference type="SAM" id="SignalP"/>
    </source>
</evidence>
<protein>
    <recommendedName>
        <fullName evidence="4">Saposin B-type domain-containing protein</fullName>
    </recommendedName>
</protein>
<feature type="signal peptide" evidence="1">
    <location>
        <begin position="1"/>
        <end position="17"/>
    </location>
</feature>
<organism evidence="2 3">
    <name type="scientific">Ancylostoma ceylanicum</name>
    <dbReference type="NCBI Taxonomy" id="53326"/>
    <lineage>
        <taxon>Eukaryota</taxon>
        <taxon>Metazoa</taxon>
        <taxon>Ecdysozoa</taxon>
        <taxon>Nematoda</taxon>
        <taxon>Chromadorea</taxon>
        <taxon>Rhabditida</taxon>
        <taxon>Rhabditina</taxon>
        <taxon>Rhabditomorpha</taxon>
        <taxon>Strongyloidea</taxon>
        <taxon>Ancylostomatidae</taxon>
        <taxon>Ancylostomatinae</taxon>
        <taxon>Ancylostoma</taxon>
    </lineage>
</organism>
<dbReference type="Proteomes" id="UP000024635">
    <property type="component" value="Unassembled WGS sequence"/>
</dbReference>
<name>A0A016X142_9BILA</name>
<evidence type="ECO:0008006" key="4">
    <source>
        <dbReference type="Google" id="ProtNLM"/>
    </source>
</evidence>
<keyword evidence="3" id="KW-1185">Reference proteome</keyword>
<dbReference type="AlphaFoldDB" id="A0A016X142"/>
<dbReference type="EMBL" id="JARK01000016">
    <property type="protein sequence ID" value="EYC45799.1"/>
    <property type="molecule type" value="Genomic_DNA"/>
</dbReference>
<accession>A0A016X142</accession>
<feature type="chain" id="PRO_5001495268" description="Saposin B-type domain-containing protein" evidence="1">
    <location>
        <begin position="18"/>
        <end position="112"/>
    </location>
</feature>
<evidence type="ECO:0000313" key="2">
    <source>
        <dbReference type="EMBL" id="EYC45799.1"/>
    </source>
</evidence>
<gene>
    <name evidence="2" type="primary">Acey_s0416.g1080</name>
    <name evidence="2" type="ORF">Y032_0416g1080</name>
</gene>
<proteinExistence type="predicted"/>
<keyword evidence="1" id="KW-0732">Signal</keyword>
<sequence length="112" mass="12680">MKTFLLLLIAAFGYVQSDWSKCEVCAFILTGLREAYGDDAPSSLGPEALDNMICDTLAEDTSDKSSINLCYNLLKQVRRRGLMNEIMKLSPKYDSRTDKFCARKFDRAYCKA</sequence>
<comment type="caution">
    <text evidence="2">The sequence shown here is derived from an EMBL/GenBank/DDBJ whole genome shotgun (WGS) entry which is preliminary data.</text>
</comment>
<evidence type="ECO:0000313" key="3">
    <source>
        <dbReference type="Proteomes" id="UP000024635"/>
    </source>
</evidence>
<reference evidence="3" key="1">
    <citation type="journal article" date="2015" name="Nat. Genet.">
        <title>The genome and transcriptome of the zoonotic hookworm Ancylostoma ceylanicum identify infection-specific gene families.</title>
        <authorList>
            <person name="Schwarz E.M."/>
            <person name="Hu Y."/>
            <person name="Antoshechkin I."/>
            <person name="Miller M.M."/>
            <person name="Sternberg P.W."/>
            <person name="Aroian R.V."/>
        </authorList>
    </citation>
    <scope>NUCLEOTIDE SEQUENCE</scope>
    <source>
        <strain evidence="3">HY135</strain>
    </source>
</reference>